<feature type="region of interest" description="Disordered" evidence="1">
    <location>
        <begin position="44"/>
        <end position="68"/>
    </location>
</feature>
<gene>
    <name evidence="2" type="ORF">OS493_036298</name>
</gene>
<reference evidence="2" key="1">
    <citation type="submission" date="2023-01" db="EMBL/GenBank/DDBJ databases">
        <title>Genome assembly of the deep-sea coral Lophelia pertusa.</title>
        <authorList>
            <person name="Herrera S."/>
            <person name="Cordes E."/>
        </authorList>
    </citation>
    <scope>NUCLEOTIDE SEQUENCE</scope>
    <source>
        <strain evidence="2">USNM1676648</strain>
        <tissue evidence="2">Polyp</tissue>
    </source>
</reference>
<dbReference type="AlphaFoldDB" id="A0A9X0CWP7"/>
<dbReference type="EMBL" id="MU826409">
    <property type="protein sequence ID" value="KAJ7376184.1"/>
    <property type="molecule type" value="Genomic_DNA"/>
</dbReference>
<organism evidence="2 3">
    <name type="scientific">Desmophyllum pertusum</name>
    <dbReference type="NCBI Taxonomy" id="174260"/>
    <lineage>
        <taxon>Eukaryota</taxon>
        <taxon>Metazoa</taxon>
        <taxon>Cnidaria</taxon>
        <taxon>Anthozoa</taxon>
        <taxon>Hexacorallia</taxon>
        <taxon>Scleractinia</taxon>
        <taxon>Caryophylliina</taxon>
        <taxon>Caryophylliidae</taxon>
        <taxon>Desmophyllum</taxon>
    </lineage>
</organism>
<proteinExistence type="predicted"/>
<evidence type="ECO:0000313" key="2">
    <source>
        <dbReference type="EMBL" id="KAJ7376184.1"/>
    </source>
</evidence>
<dbReference type="Proteomes" id="UP001163046">
    <property type="component" value="Unassembled WGS sequence"/>
</dbReference>
<keyword evidence="3" id="KW-1185">Reference proteome</keyword>
<evidence type="ECO:0000256" key="1">
    <source>
        <dbReference type="SAM" id="MobiDB-lite"/>
    </source>
</evidence>
<protein>
    <submittedName>
        <fullName evidence="2">Uncharacterized protein</fullName>
    </submittedName>
</protein>
<comment type="caution">
    <text evidence="2">The sequence shown here is derived from an EMBL/GenBank/DDBJ whole genome shotgun (WGS) entry which is preliminary data.</text>
</comment>
<evidence type="ECO:0000313" key="3">
    <source>
        <dbReference type="Proteomes" id="UP001163046"/>
    </source>
</evidence>
<dbReference type="OrthoDB" id="5978461at2759"/>
<feature type="region of interest" description="Disordered" evidence="1">
    <location>
        <begin position="104"/>
        <end position="136"/>
    </location>
</feature>
<name>A0A9X0CWP7_9CNID</name>
<accession>A0A9X0CWP7</accession>
<feature type="compositionally biased region" description="Polar residues" evidence="1">
    <location>
        <begin position="166"/>
        <end position="183"/>
    </location>
</feature>
<sequence length="183" mass="20410">MSDKHTARLKMTTSKEFLTVPLTRKYGSMPSLAQKSVISLEYKDGGFKPRRVSGSSDPQKTGNKESEVQLTLGLPQLRRSLETPVKNARGPNFRREIGWRSPLLERLGEGQENAGATKTPNKEKNAVGSPGKRRLDDDVKVLPSRHSEWLNRISSFNERVSGVKTADTSSKPRAQFAGQKQNY</sequence>
<feature type="region of interest" description="Disordered" evidence="1">
    <location>
        <begin position="160"/>
        <end position="183"/>
    </location>
</feature>